<dbReference type="EMBL" id="JBEHCU010011738">
    <property type="protein sequence ID" value="KAL1376349.1"/>
    <property type="molecule type" value="Genomic_DNA"/>
</dbReference>
<evidence type="ECO:0000256" key="3">
    <source>
        <dbReference type="ARBA" id="ARBA00022525"/>
    </source>
</evidence>
<dbReference type="Gene3D" id="1.10.238.20">
    <property type="entry name" value="Pheromone/general odorant binding protein domain"/>
    <property type="match status" value="2"/>
</dbReference>
<evidence type="ECO:0000256" key="1">
    <source>
        <dbReference type="ARBA" id="ARBA00004613"/>
    </source>
</evidence>
<dbReference type="SMART" id="SM00708">
    <property type="entry name" value="PhBP"/>
    <property type="match status" value="2"/>
</dbReference>
<reference evidence="5 6" key="1">
    <citation type="submission" date="2024-05" db="EMBL/GenBank/DDBJ databases">
        <title>Culex pipiens pipiens assembly and annotation.</title>
        <authorList>
            <person name="Alout H."/>
            <person name="Durand T."/>
        </authorList>
    </citation>
    <scope>NUCLEOTIDE SEQUENCE [LARGE SCALE GENOMIC DNA]</scope>
    <source>
        <strain evidence="5">HA-2024</strain>
        <tissue evidence="5">Whole body</tissue>
    </source>
</reference>
<organism evidence="5 6">
    <name type="scientific">Culex pipiens pipiens</name>
    <name type="common">Northern house mosquito</name>
    <dbReference type="NCBI Taxonomy" id="38569"/>
    <lineage>
        <taxon>Eukaryota</taxon>
        <taxon>Metazoa</taxon>
        <taxon>Ecdysozoa</taxon>
        <taxon>Arthropoda</taxon>
        <taxon>Hexapoda</taxon>
        <taxon>Insecta</taxon>
        <taxon>Pterygota</taxon>
        <taxon>Neoptera</taxon>
        <taxon>Endopterygota</taxon>
        <taxon>Diptera</taxon>
        <taxon>Nematocera</taxon>
        <taxon>Culicoidea</taxon>
        <taxon>Culicidae</taxon>
        <taxon>Culicinae</taxon>
        <taxon>Culicini</taxon>
        <taxon>Culex</taxon>
        <taxon>Culex</taxon>
    </lineage>
</organism>
<dbReference type="GO" id="GO:0005576">
    <property type="term" value="C:extracellular region"/>
    <property type="evidence" value="ECO:0007669"/>
    <property type="project" value="UniProtKB-SubCell"/>
</dbReference>
<dbReference type="PANTHER" id="PTHR11857:SF43">
    <property type="entry name" value="GEO07291P1-RELATED"/>
    <property type="match status" value="1"/>
</dbReference>
<dbReference type="InterPro" id="IPR036728">
    <property type="entry name" value="PBP_GOBP_sf"/>
</dbReference>
<gene>
    <name evidence="5" type="ORF">pipiens_004428</name>
</gene>
<sequence length="232" mass="26300">MEKIHSSFVNCTTNLNIPEDTVHYEQITVTGNLTVKDPMYKRNLLCLMQSMHIAKPTGDIDMSNMREFLRDGHDEKSLGEMLEICVKTAKGATPEEKAYQFHQCFWSQDKFVAFFTPQQVEFAKKLSADCEAEVGDGLPDNIGERFRMGDLTLTDDKSKCYMRCIFGKVNFLDPETGAINKETLALKLAKGSTQEKAERFAVRCGSFEGANACEKAHGLYECYFTKKDEYFA</sequence>
<dbReference type="AlphaFoldDB" id="A0ABD1CIX9"/>
<name>A0ABD1CIX9_CULPP</name>
<keyword evidence="6" id="KW-1185">Reference proteome</keyword>
<evidence type="ECO:0000313" key="5">
    <source>
        <dbReference type="EMBL" id="KAL1376349.1"/>
    </source>
</evidence>
<comment type="subcellular location">
    <subcellularLocation>
        <location evidence="1">Secreted</location>
    </subcellularLocation>
</comment>
<accession>A0ABD1CIX9</accession>
<dbReference type="InterPro" id="IPR006170">
    <property type="entry name" value="PBP/GOBP"/>
</dbReference>
<protein>
    <submittedName>
        <fullName evidence="5">Uncharacterized protein</fullName>
    </submittedName>
</protein>
<dbReference type="Proteomes" id="UP001562425">
    <property type="component" value="Unassembled WGS sequence"/>
</dbReference>
<comment type="caution">
    <text evidence="5">The sequence shown here is derived from an EMBL/GenBank/DDBJ whole genome shotgun (WGS) entry which is preliminary data.</text>
</comment>
<dbReference type="Pfam" id="PF01395">
    <property type="entry name" value="PBP_GOBP"/>
    <property type="match status" value="2"/>
</dbReference>
<evidence type="ECO:0000313" key="6">
    <source>
        <dbReference type="Proteomes" id="UP001562425"/>
    </source>
</evidence>
<comment type="similarity">
    <text evidence="2">Belongs to the PBP/GOBP family.</text>
</comment>
<evidence type="ECO:0000256" key="2">
    <source>
        <dbReference type="ARBA" id="ARBA00008098"/>
    </source>
</evidence>
<evidence type="ECO:0000256" key="4">
    <source>
        <dbReference type="ARBA" id="ARBA00022729"/>
    </source>
</evidence>
<keyword evidence="4" id="KW-0732">Signal</keyword>
<keyword evidence="3" id="KW-0964">Secreted</keyword>
<proteinExistence type="inferred from homology"/>
<dbReference type="SUPFAM" id="SSF47565">
    <property type="entry name" value="Insect pheromone/odorant-binding proteins"/>
    <property type="match status" value="2"/>
</dbReference>
<dbReference type="PANTHER" id="PTHR11857">
    <property type="entry name" value="ODORANT BINDING PROTEIN-RELATED"/>
    <property type="match status" value="1"/>
</dbReference>
<dbReference type="CDD" id="cd23992">
    <property type="entry name" value="PBP_GOBP"/>
    <property type="match status" value="2"/>
</dbReference>